<name>Q4TFA7_TETNG</name>
<dbReference type="KEGG" id="tng:GSTEN00001746G001"/>
<dbReference type="PRINTS" id="PR00401">
    <property type="entry name" value="SH2DOMAIN"/>
</dbReference>
<feature type="compositionally biased region" description="Basic and acidic residues" evidence="1">
    <location>
        <begin position="74"/>
        <end position="89"/>
    </location>
</feature>
<dbReference type="Pfam" id="PF00017">
    <property type="entry name" value="SH2"/>
    <property type="match status" value="1"/>
</dbReference>
<organism evidence="3">
    <name type="scientific">Tetraodon nigroviridis</name>
    <name type="common">Spotted green pufferfish</name>
    <name type="synonym">Chelonodon nigroviridis</name>
    <dbReference type="NCBI Taxonomy" id="99883"/>
    <lineage>
        <taxon>Eukaryota</taxon>
        <taxon>Metazoa</taxon>
        <taxon>Chordata</taxon>
        <taxon>Craniata</taxon>
        <taxon>Vertebrata</taxon>
        <taxon>Euteleostomi</taxon>
        <taxon>Actinopterygii</taxon>
        <taxon>Neopterygii</taxon>
        <taxon>Teleostei</taxon>
        <taxon>Neoteleostei</taxon>
        <taxon>Acanthomorphata</taxon>
        <taxon>Eupercaria</taxon>
        <taxon>Tetraodontiformes</taxon>
        <taxon>Tetradontoidea</taxon>
        <taxon>Tetraodontidae</taxon>
        <taxon>Tetraodon</taxon>
    </lineage>
</organism>
<gene>
    <name evidence="3" type="ORF">GSTENG00001746001</name>
</gene>
<dbReference type="EMBL" id="CAAE01004724">
    <property type="protein sequence ID" value="CAF88425.1"/>
    <property type="molecule type" value="Genomic_DNA"/>
</dbReference>
<feature type="domain" description="SH2" evidence="2">
    <location>
        <begin position="199"/>
        <end position="242"/>
    </location>
</feature>
<protein>
    <submittedName>
        <fullName evidence="3">Chromosome 21 SCAF4724, whole genome shotgun sequence</fullName>
    </submittedName>
</protein>
<evidence type="ECO:0000313" key="3">
    <source>
        <dbReference type="EMBL" id="CAF88425.1"/>
    </source>
</evidence>
<proteinExistence type="predicted"/>
<feature type="region of interest" description="Disordered" evidence="1">
    <location>
        <begin position="74"/>
        <end position="133"/>
    </location>
</feature>
<dbReference type="InterPro" id="IPR043539">
    <property type="entry name" value="Grb2-like"/>
</dbReference>
<dbReference type="AlphaFoldDB" id="Q4TFA7"/>
<sequence>PRSRPGGAAGLPVCRGLRAHLQDGREAETGGPVRRRSCARALVRSCARALVRLCHSRTSFLKLIPLSGGQRGLRVEGPLRPDQAGELHTRQPRRQSLPRVGAARPAPGVSMPTASGPHSLPRPAGCSRGWRGRRPRSCSACRATESAPSWCERAPEREVRKAAAPRPNPEKAMGTTLGTALGTPLGGVHSANGKIPCDAGSYSLSVKYRSVKHYRIYRLDNSWYYISPSLTFQCLEDMINHYCGGWPLTNSSSPSSPSSSSFWCVSHFCPLWEITHA</sequence>
<dbReference type="SUPFAM" id="SSF55550">
    <property type="entry name" value="SH2 domain"/>
    <property type="match status" value="1"/>
</dbReference>
<evidence type="ECO:0000256" key="1">
    <source>
        <dbReference type="SAM" id="MobiDB-lite"/>
    </source>
</evidence>
<evidence type="ECO:0000259" key="2">
    <source>
        <dbReference type="Pfam" id="PF00017"/>
    </source>
</evidence>
<feature type="non-terminal residue" evidence="3">
    <location>
        <position position="1"/>
    </location>
</feature>
<reference evidence="3" key="2">
    <citation type="submission" date="2004-02" db="EMBL/GenBank/DDBJ databases">
        <authorList>
            <consortium name="Genoscope"/>
            <consortium name="Whitehead Institute Centre for Genome Research"/>
        </authorList>
    </citation>
    <scope>NUCLEOTIDE SEQUENCE</scope>
</reference>
<dbReference type="InterPro" id="IPR000980">
    <property type="entry name" value="SH2"/>
</dbReference>
<accession>Q4TFA7</accession>
<feature type="region of interest" description="Disordered" evidence="1">
    <location>
        <begin position="152"/>
        <end position="174"/>
    </location>
</feature>
<reference evidence="3" key="1">
    <citation type="journal article" date="2004" name="Nature">
        <title>Genome duplication in the teleost fish Tetraodon nigroviridis reveals the early vertebrate proto-karyotype.</title>
        <authorList>
            <person name="Jaillon O."/>
            <person name="Aury J.-M."/>
            <person name="Brunet F."/>
            <person name="Petit J.-L."/>
            <person name="Stange-Thomann N."/>
            <person name="Mauceli E."/>
            <person name="Bouneau L."/>
            <person name="Fischer C."/>
            <person name="Ozouf-Costaz C."/>
            <person name="Bernot A."/>
            <person name="Nicaud S."/>
            <person name="Jaffe D."/>
            <person name="Fisher S."/>
            <person name="Lutfalla G."/>
            <person name="Dossat C."/>
            <person name="Segurens B."/>
            <person name="Dasilva C."/>
            <person name="Salanoubat M."/>
            <person name="Levy M."/>
            <person name="Boudet N."/>
            <person name="Castellano S."/>
            <person name="Anthouard V."/>
            <person name="Jubin C."/>
            <person name="Castelli V."/>
            <person name="Katinka M."/>
            <person name="Vacherie B."/>
            <person name="Biemont C."/>
            <person name="Skalli Z."/>
            <person name="Cattolico L."/>
            <person name="Poulain J."/>
            <person name="De Berardinis V."/>
            <person name="Cruaud C."/>
            <person name="Duprat S."/>
            <person name="Brottier P."/>
            <person name="Coutanceau J.-P."/>
            <person name="Gouzy J."/>
            <person name="Parra G."/>
            <person name="Lardier G."/>
            <person name="Chapple C."/>
            <person name="McKernan K.J."/>
            <person name="McEwan P."/>
            <person name="Bosak S."/>
            <person name="Kellis M."/>
            <person name="Volff J.-N."/>
            <person name="Guigo R."/>
            <person name="Zody M.C."/>
            <person name="Mesirov J."/>
            <person name="Lindblad-Toh K."/>
            <person name="Birren B."/>
            <person name="Nusbaum C."/>
            <person name="Kahn D."/>
            <person name="Robinson-Rechavi M."/>
            <person name="Laudet V."/>
            <person name="Schachter V."/>
            <person name="Quetier F."/>
            <person name="Saurin W."/>
            <person name="Scarpelli C."/>
            <person name="Wincker P."/>
            <person name="Lander E.S."/>
            <person name="Weissenbach J."/>
            <person name="Roest Crollius H."/>
        </authorList>
    </citation>
    <scope>NUCLEOTIDE SEQUENCE [LARGE SCALE GENOMIC DNA]</scope>
</reference>
<dbReference type="InterPro" id="IPR036860">
    <property type="entry name" value="SH2_dom_sf"/>
</dbReference>
<dbReference type="Gene3D" id="3.30.505.10">
    <property type="entry name" value="SH2 domain"/>
    <property type="match status" value="1"/>
</dbReference>
<dbReference type="PANTHER" id="PTHR46037">
    <property type="entry name" value="PROTEIN ENHANCER OF SEVENLESS 2B"/>
    <property type="match status" value="1"/>
</dbReference>